<evidence type="ECO:0000313" key="2">
    <source>
        <dbReference type="Proteomes" id="UP001601059"/>
    </source>
</evidence>
<name>A0ABW6KA47_9BACI</name>
<gene>
    <name evidence="1" type="ORF">ACFYKX_10720</name>
</gene>
<comment type="caution">
    <text evidence="1">The sequence shown here is derived from an EMBL/GenBank/DDBJ whole genome shotgun (WGS) entry which is preliminary data.</text>
</comment>
<sequence>MQPFNLQPKYPNAQLLEQDLLNKGFRYDMNMKAKGFVVLEKANVCKLYLDYHTNIWILYPMGEKESLEGKVENISELMDWLSNSKRT</sequence>
<reference evidence="1 2" key="1">
    <citation type="submission" date="2024-08" db="EMBL/GenBank/DDBJ databases">
        <title>Two novel Cytobacillus novel species.</title>
        <authorList>
            <person name="Liu G."/>
        </authorList>
    </citation>
    <scope>NUCLEOTIDE SEQUENCE [LARGE SCALE GENOMIC DNA]</scope>
    <source>
        <strain evidence="1 2">FJAT-54145</strain>
    </source>
</reference>
<dbReference type="Proteomes" id="UP001601059">
    <property type="component" value="Unassembled WGS sequence"/>
</dbReference>
<protein>
    <submittedName>
        <fullName evidence="1">Uncharacterized protein</fullName>
    </submittedName>
</protein>
<organism evidence="1 2">
    <name type="scientific">Cytobacillus spartinae</name>
    <dbReference type="NCBI Taxonomy" id="3299023"/>
    <lineage>
        <taxon>Bacteria</taxon>
        <taxon>Bacillati</taxon>
        <taxon>Bacillota</taxon>
        <taxon>Bacilli</taxon>
        <taxon>Bacillales</taxon>
        <taxon>Bacillaceae</taxon>
        <taxon>Cytobacillus</taxon>
    </lineage>
</organism>
<proteinExistence type="predicted"/>
<dbReference type="EMBL" id="JBIACK010000004">
    <property type="protein sequence ID" value="MFE8701067.1"/>
    <property type="molecule type" value="Genomic_DNA"/>
</dbReference>
<evidence type="ECO:0000313" key="1">
    <source>
        <dbReference type="EMBL" id="MFE8701067.1"/>
    </source>
</evidence>
<keyword evidence="2" id="KW-1185">Reference proteome</keyword>
<dbReference type="RefSeq" id="WP_389360858.1">
    <property type="nucleotide sequence ID" value="NZ_JBIACK010000004.1"/>
</dbReference>
<accession>A0ABW6KA47</accession>